<dbReference type="PANTHER" id="PTHR40659:SF1">
    <property type="entry name" value="NICKEL_COBALT EFFLUX SYSTEM RCNA"/>
    <property type="match status" value="1"/>
</dbReference>
<dbReference type="PANTHER" id="PTHR40659">
    <property type="entry name" value="NICKEL/COBALT EFFLUX SYSTEM RCNA"/>
    <property type="match status" value="1"/>
</dbReference>
<dbReference type="EMBL" id="JADBEF010000001">
    <property type="protein sequence ID" value="MBE1563672.1"/>
    <property type="molecule type" value="Genomic_DNA"/>
</dbReference>
<evidence type="ECO:0000256" key="2">
    <source>
        <dbReference type="SAM" id="Phobius"/>
    </source>
</evidence>
<name>A0ABR9KNS1_9ACTN</name>
<keyword evidence="2" id="KW-0472">Membrane</keyword>
<keyword evidence="4" id="KW-1185">Reference proteome</keyword>
<gene>
    <name evidence="3" type="ORF">H4W81_006451</name>
</gene>
<keyword evidence="2" id="KW-0812">Transmembrane</keyword>
<proteinExistence type="predicted"/>
<sequence>MIKVLTRVLAVAGAVVLVLLGTAGTGWAHPFGPPPVAKVRAEGSLVEVTWSAAADDVAALNRADRAGGSIGDYLGRGVGVEQDGRACPLVEVSAQALATTGAVLRFRCPGPAGELRLRVELLTDLDRAYRTVSVTPSGSGALHTADAPVQTIRLDGSAAATGTDLDRFFPLALLAALVAGAFHACAPGHGKTLTAGYLLGGRARPRDAIRLGVVVALMHTLSVAVLAVVWWAARENAPDLEAITLWFQLVAALAVLAVGAGLLRRHLRTPVSHGHGHGHGHGHSHGHGHGHGHDLLTRRGLVTLGVSGGLLPSPSAFLLLLTGLLTGRAVLALVLVAAFGLGMAVTLSGVGLAVLRGHDLLAAATRTPRLQALAGRVPLVAALLVVAGGLVTTAMAVAGLVSG</sequence>
<accession>A0ABR9KNS1</accession>
<reference evidence="3 4" key="1">
    <citation type="submission" date="2020-10" db="EMBL/GenBank/DDBJ databases">
        <title>Sequencing the genomes of 1000 actinobacteria strains.</title>
        <authorList>
            <person name="Klenk H.-P."/>
        </authorList>
    </citation>
    <scope>NUCLEOTIDE SEQUENCE [LARGE SCALE GENOMIC DNA]</scope>
    <source>
        <strain evidence="3 4">DSM 43748</strain>
    </source>
</reference>
<feature type="transmembrane region" description="Helical" evidence="2">
    <location>
        <begin position="245"/>
        <end position="263"/>
    </location>
</feature>
<feature type="transmembrane region" description="Helical" evidence="2">
    <location>
        <begin position="330"/>
        <end position="355"/>
    </location>
</feature>
<dbReference type="RefSeq" id="WP_192778197.1">
    <property type="nucleotide sequence ID" value="NZ_BAAASY010000022.1"/>
</dbReference>
<comment type="caution">
    <text evidence="3">The sequence shown here is derived from an EMBL/GenBank/DDBJ whole genome shotgun (WGS) entry which is preliminary data.</text>
</comment>
<dbReference type="Proteomes" id="UP000661607">
    <property type="component" value="Unassembled WGS sequence"/>
</dbReference>
<evidence type="ECO:0000313" key="4">
    <source>
        <dbReference type="Proteomes" id="UP000661607"/>
    </source>
</evidence>
<feature type="transmembrane region" description="Helical" evidence="2">
    <location>
        <begin position="301"/>
        <end position="324"/>
    </location>
</feature>
<feature type="transmembrane region" description="Helical" evidence="2">
    <location>
        <begin position="208"/>
        <end position="233"/>
    </location>
</feature>
<feature type="transmembrane region" description="Helical" evidence="2">
    <location>
        <begin position="376"/>
        <end position="401"/>
    </location>
</feature>
<evidence type="ECO:0000256" key="1">
    <source>
        <dbReference type="SAM" id="MobiDB-lite"/>
    </source>
</evidence>
<feature type="transmembrane region" description="Helical" evidence="2">
    <location>
        <begin position="168"/>
        <end position="187"/>
    </location>
</feature>
<feature type="region of interest" description="Disordered" evidence="1">
    <location>
        <begin position="271"/>
        <end position="293"/>
    </location>
</feature>
<organism evidence="3 4">
    <name type="scientific">Nonomuraea africana</name>
    <dbReference type="NCBI Taxonomy" id="46171"/>
    <lineage>
        <taxon>Bacteria</taxon>
        <taxon>Bacillati</taxon>
        <taxon>Actinomycetota</taxon>
        <taxon>Actinomycetes</taxon>
        <taxon>Streptosporangiales</taxon>
        <taxon>Streptosporangiaceae</taxon>
        <taxon>Nonomuraea</taxon>
    </lineage>
</organism>
<keyword evidence="2" id="KW-1133">Transmembrane helix</keyword>
<evidence type="ECO:0000313" key="3">
    <source>
        <dbReference type="EMBL" id="MBE1563672.1"/>
    </source>
</evidence>
<protein>
    <submittedName>
        <fullName evidence="3">ABC-type nickel/cobalt efflux system permease component RcnA</fullName>
    </submittedName>
</protein>
<dbReference type="InterPro" id="IPR051224">
    <property type="entry name" value="NiCoT_RcnA"/>
</dbReference>
<feature type="compositionally biased region" description="Basic residues" evidence="1">
    <location>
        <begin position="271"/>
        <end position="290"/>
    </location>
</feature>